<keyword evidence="1" id="KW-0472">Membrane</keyword>
<dbReference type="HOGENOM" id="CLU_2340410_0_0_11"/>
<keyword evidence="1" id="KW-0812">Transmembrane</keyword>
<accession>A0LVI1</accession>
<evidence type="ECO:0000313" key="2">
    <source>
        <dbReference type="EMBL" id="ABK53441.1"/>
    </source>
</evidence>
<gene>
    <name evidence="2" type="ordered locus">Acel_1669</name>
</gene>
<dbReference type="InParanoid" id="A0LVI1"/>
<dbReference type="KEGG" id="ace:Acel_1669"/>
<feature type="transmembrane region" description="Helical" evidence="1">
    <location>
        <begin position="56"/>
        <end position="75"/>
    </location>
</feature>
<proteinExistence type="predicted"/>
<name>A0LVI1_ACIC1</name>
<protein>
    <submittedName>
        <fullName evidence="2">Uncharacterized protein</fullName>
    </submittedName>
</protein>
<dbReference type="Proteomes" id="UP000008221">
    <property type="component" value="Chromosome"/>
</dbReference>
<feature type="transmembrane region" description="Helical" evidence="1">
    <location>
        <begin position="20"/>
        <end position="49"/>
    </location>
</feature>
<evidence type="ECO:0000256" key="1">
    <source>
        <dbReference type="SAM" id="Phobius"/>
    </source>
</evidence>
<evidence type="ECO:0000313" key="3">
    <source>
        <dbReference type="Proteomes" id="UP000008221"/>
    </source>
</evidence>
<dbReference type="AlphaFoldDB" id="A0LVI1"/>
<keyword evidence="3" id="KW-1185">Reference proteome</keyword>
<keyword evidence="1" id="KW-1133">Transmembrane helix</keyword>
<dbReference type="EMBL" id="CP000481">
    <property type="protein sequence ID" value="ABK53441.1"/>
    <property type="molecule type" value="Genomic_DNA"/>
</dbReference>
<organism evidence="2 3">
    <name type="scientific">Acidothermus cellulolyticus (strain ATCC 43068 / DSM 8971 / 11B)</name>
    <dbReference type="NCBI Taxonomy" id="351607"/>
    <lineage>
        <taxon>Bacteria</taxon>
        <taxon>Bacillati</taxon>
        <taxon>Actinomycetota</taxon>
        <taxon>Actinomycetes</taxon>
        <taxon>Acidothermales</taxon>
        <taxon>Acidothermaceae</taxon>
        <taxon>Acidothermus</taxon>
    </lineage>
</organism>
<sequence>MTVQSRSPVGGTVRAVVPVVAAIASVLLLVLPLVTPFVAAGGMVVSYLAGRGDKRTIFKVTFVVCALVFVGALVMDSTLLGASVSPGRPSIGHAPNS</sequence>
<reference evidence="2 3" key="1">
    <citation type="journal article" date="2009" name="Genome Res.">
        <title>Complete genome of the cellulolytic thermophile Acidothermus cellulolyticus 11B provides insights into its ecophysiological and evolutionary adaptations.</title>
        <authorList>
            <person name="Barabote R.D."/>
            <person name="Xie G."/>
            <person name="Leu D.H."/>
            <person name="Normand P."/>
            <person name="Necsulea A."/>
            <person name="Daubin V."/>
            <person name="Medigue C."/>
            <person name="Adney W.S."/>
            <person name="Xu X.C."/>
            <person name="Lapidus A."/>
            <person name="Parales R.E."/>
            <person name="Detter C."/>
            <person name="Pujic P."/>
            <person name="Bruce D."/>
            <person name="Lavire C."/>
            <person name="Challacombe J.F."/>
            <person name="Brettin T.S."/>
            <person name="Berry A.M."/>
        </authorList>
    </citation>
    <scope>NUCLEOTIDE SEQUENCE [LARGE SCALE GENOMIC DNA]</scope>
    <source>
        <strain evidence="3">ATCC 43068 / DSM 8971 / 11B</strain>
    </source>
</reference>